<gene>
    <name evidence="1" type="ORF">P7H59_03955</name>
</gene>
<keyword evidence="2" id="KW-1185">Reference proteome</keyword>
<evidence type="ECO:0000313" key="1">
    <source>
        <dbReference type="EMBL" id="MDT2827606.1"/>
    </source>
</evidence>
<evidence type="ECO:0000313" key="2">
    <source>
        <dbReference type="Proteomes" id="UP001265301"/>
    </source>
</evidence>
<proteinExistence type="predicted"/>
<sequence length="157" mass="18141">MRQIYQKLKKEYEHNFSVLTELGVEVSNSSSELAKLLKENQKIRELFLLSVFKLDFPIFDAYFARLDWQQLGEVLEDGEEYLESIEQTNQLRALCQTIATKAIDTEENLKPLLRLITQKISLLKGNQTEIESSEVFIETVGECSYLTEAPNGEMIQE</sequence>
<protein>
    <submittedName>
        <fullName evidence="1">Uncharacterized protein</fullName>
    </submittedName>
</protein>
<reference evidence="1 2" key="1">
    <citation type="submission" date="2023-03" db="EMBL/GenBank/DDBJ databases">
        <authorList>
            <person name="Shen W."/>
            <person name="Cai J."/>
        </authorList>
    </citation>
    <scope>NUCLEOTIDE SEQUENCE [LARGE SCALE GENOMIC DNA]</scope>
    <source>
        <strain evidence="1 2">B101</strain>
    </source>
</reference>
<name>A0ABU3FNT3_9ENTE</name>
<accession>A0ABU3FNT3</accession>
<dbReference type="RefSeq" id="WP_311818687.1">
    <property type="nucleotide sequence ID" value="NZ_JARQBN010000004.1"/>
</dbReference>
<dbReference type="Proteomes" id="UP001265301">
    <property type="component" value="Unassembled WGS sequence"/>
</dbReference>
<dbReference type="EMBL" id="JARQBN010000004">
    <property type="protein sequence ID" value="MDT2827606.1"/>
    <property type="molecule type" value="Genomic_DNA"/>
</dbReference>
<comment type="caution">
    <text evidence="1">The sequence shown here is derived from an EMBL/GenBank/DDBJ whole genome shotgun (WGS) entry which is preliminary data.</text>
</comment>
<organism evidence="1 2">
    <name type="scientific">Enterococcus viikkiensis</name>
    <dbReference type="NCBI Taxonomy" id="930854"/>
    <lineage>
        <taxon>Bacteria</taxon>
        <taxon>Bacillati</taxon>
        <taxon>Bacillota</taxon>
        <taxon>Bacilli</taxon>
        <taxon>Lactobacillales</taxon>
        <taxon>Enterococcaceae</taxon>
        <taxon>Enterococcus</taxon>
    </lineage>
</organism>